<evidence type="ECO:0000313" key="2">
    <source>
        <dbReference type="EMBL" id="GAI42112.1"/>
    </source>
</evidence>
<feature type="transmembrane region" description="Helical" evidence="1">
    <location>
        <begin position="49"/>
        <end position="72"/>
    </location>
</feature>
<evidence type="ECO:0008006" key="3">
    <source>
        <dbReference type="Google" id="ProtNLM"/>
    </source>
</evidence>
<accession>X1NDM7</accession>
<evidence type="ECO:0000256" key="1">
    <source>
        <dbReference type="SAM" id="Phobius"/>
    </source>
</evidence>
<dbReference type="EMBL" id="BARV01031833">
    <property type="protein sequence ID" value="GAI42112.1"/>
    <property type="molecule type" value="Genomic_DNA"/>
</dbReference>
<reference evidence="2" key="1">
    <citation type="journal article" date="2014" name="Front. Microbiol.">
        <title>High frequency of phylogenetically diverse reductive dehalogenase-homologous genes in deep subseafloor sedimentary metagenomes.</title>
        <authorList>
            <person name="Kawai M."/>
            <person name="Futagami T."/>
            <person name="Toyoda A."/>
            <person name="Takaki Y."/>
            <person name="Nishi S."/>
            <person name="Hori S."/>
            <person name="Arai W."/>
            <person name="Tsubouchi T."/>
            <person name="Morono Y."/>
            <person name="Uchiyama I."/>
            <person name="Ito T."/>
            <person name="Fujiyama A."/>
            <person name="Inagaki F."/>
            <person name="Takami H."/>
        </authorList>
    </citation>
    <scope>NUCLEOTIDE SEQUENCE</scope>
    <source>
        <strain evidence="2">Expedition CK06-06</strain>
    </source>
</reference>
<name>X1NDM7_9ZZZZ</name>
<gene>
    <name evidence="2" type="ORF">S06H3_50291</name>
</gene>
<sequence>MIDMSPELITVLMLGGLIVTVLSGYPLALPIGAIAVVVGYLAFGSSVAPIVYAQVFAILHNYVLLALPLFIFMG</sequence>
<comment type="caution">
    <text evidence="2">The sequence shown here is derived from an EMBL/GenBank/DDBJ whole genome shotgun (WGS) entry which is preliminary data.</text>
</comment>
<feature type="non-terminal residue" evidence="2">
    <location>
        <position position="74"/>
    </location>
</feature>
<keyword evidence="1" id="KW-0812">Transmembrane</keyword>
<dbReference type="AlphaFoldDB" id="X1NDM7"/>
<protein>
    <recommendedName>
        <fullName evidence="3">TRAP C4-dicarboxylate transport system permease DctM subunit domain-containing protein</fullName>
    </recommendedName>
</protein>
<keyword evidence="1" id="KW-0472">Membrane</keyword>
<feature type="transmembrane region" description="Helical" evidence="1">
    <location>
        <begin position="12"/>
        <end position="43"/>
    </location>
</feature>
<organism evidence="2">
    <name type="scientific">marine sediment metagenome</name>
    <dbReference type="NCBI Taxonomy" id="412755"/>
    <lineage>
        <taxon>unclassified sequences</taxon>
        <taxon>metagenomes</taxon>
        <taxon>ecological metagenomes</taxon>
    </lineage>
</organism>
<proteinExistence type="predicted"/>
<keyword evidence="1" id="KW-1133">Transmembrane helix</keyword>